<dbReference type="SUPFAM" id="SSF51735">
    <property type="entry name" value="NAD(P)-binding Rossmann-fold domains"/>
    <property type="match status" value="1"/>
</dbReference>
<dbReference type="RefSeq" id="XP_002478111.1">
    <property type="nucleotide sequence ID" value="XM_002478066.1"/>
</dbReference>
<protein>
    <submittedName>
        <fullName evidence="4">NAD dependent epimerase/dehydratase, putative</fullName>
    </submittedName>
</protein>
<dbReference type="EMBL" id="EQ962653">
    <property type="protein sequence ID" value="EED21148.1"/>
    <property type="molecule type" value="Genomic_DNA"/>
</dbReference>
<dbReference type="OMA" id="SNTWNDS"/>
<organism evidence="4 5">
    <name type="scientific">Talaromyces stipitatus (strain ATCC 10500 / CBS 375.48 / QM 6759 / NRRL 1006)</name>
    <name type="common">Penicillium stipitatum</name>
    <dbReference type="NCBI Taxonomy" id="441959"/>
    <lineage>
        <taxon>Eukaryota</taxon>
        <taxon>Fungi</taxon>
        <taxon>Dikarya</taxon>
        <taxon>Ascomycota</taxon>
        <taxon>Pezizomycotina</taxon>
        <taxon>Eurotiomycetes</taxon>
        <taxon>Eurotiomycetidae</taxon>
        <taxon>Eurotiales</taxon>
        <taxon>Trichocomaceae</taxon>
        <taxon>Talaromyces</taxon>
        <taxon>Talaromyces sect. Talaromyces</taxon>
    </lineage>
</organism>
<reference evidence="5" key="1">
    <citation type="journal article" date="2015" name="Genome Announc.">
        <title>Genome sequence of the AIDS-associated pathogen Penicillium marneffei (ATCC18224) and its near taxonomic relative Talaromyces stipitatus (ATCC10500).</title>
        <authorList>
            <person name="Nierman W.C."/>
            <person name="Fedorova-Abrams N.D."/>
            <person name="Andrianopoulos A."/>
        </authorList>
    </citation>
    <scope>NUCLEOTIDE SEQUENCE [LARGE SCALE GENOMIC DNA]</scope>
    <source>
        <strain evidence="5">ATCC 10500 / CBS 375.48 / QM 6759 / NRRL 1006</strain>
    </source>
</reference>
<evidence type="ECO:0000313" key="4">
    <source>
        <dbReference type="EMBL" id="EED21148.1"/>
    </source>
</evidence>
<name>B8M051_TALSN</name>
<accession>B8M051</accession>
<sequence length="339" mass="37562">MSTLKRPTTLHPGERVLVTGANSYLASNIIDLLLSLGYHVRGTIRAEKPWLDEYFTSKYGTGKFESVIVPDVTHKESLVKVLGDISGVLHVASDLSFSADADKVINGVVKATQSVLEAAAEQKSVKRFVLTSSSTAATLPKVNVEGNIVDEDSLNDEVVKLAWDEKPDPHKPFYIYGASKTEGERFAFKWVKEHNPHFTLNTVLPNFSMGPFLSPDFNGSSGKLVVDLLRGNYRAMLPQYYVNVQDVARLHAIALLDPELKSDRLFAFAGTFNWTEIIDILRKLRPNGKLPTPPENEGRDLSVIKPAKRAEELIKTWFGRPGWVSLEQTLKEAVDSAGL</sequence>
<evidence type="ECO:0000256" key="1">
    <source>
        <dbReference type="ARBA" id="ARBA00023002"/>
    </source>
</evidence>
<dbReference type="InterPro" id="IPR036291">
    <property type="entry name" value="NAD(P)-bd_dom_sf"/>
</dbReference>
<comment type="similarity">
    <text evidence="2">Belongs to the NAD(P)-dependent epimerase/dehydratase family. Dihydroflavonol-4-reductase subfamily.</text>
</comment>
<dbReference type="GO" id="GO:0016616">
    <property type="term" value="F:oxidoreductase activity, acting on the CH-OH group of donors, NAD or NADP as acceptor"/>
    <property type="evidence" value="ECO:0007669"/>
    <property type="project" value="TreeGrafter"/>
</dbReference>
<proteinExistence type="inferred from homology"/>
<gene>
    <name evidence="4" type="ORF">TSTA_083800</name>
</gene>
<dbReference type="eggNOG" id="KOG1502">
    <property type="taxonomic scope" value="Eukaryota"/>
</dbReference>
<dbReference type="PhylomeDB" id="B8M051"/>
<dbReference type="PANTHER" id="PTHR10366">
    <property type="entry name" value="NAD DEPENDENT EPIMERASE/DEHYDRATASE"/>
    <property type="match status" value="1"/>
</dbReference>
<dbReference type="Pfam" id="PF01370">
    <property type="entry name" value="Epimerase"/>
    <property type="match status" value="1"/>
</dbReference>
<dbReference type="Proteomes" id="UP000001745">
    <property type="component" value="Unassembled WGS sequence"/>
</dbReference>
<keyword evidence="5" id="KW-1185">Reference proteome</keyword>
<evidence type="ECO:0000259" key="3">
    <source>
        <dbReference type="Pfam" id="PF01370"/>
    </source>
</evidence>
<keyword evidence="1" id="KW-0560">Oxidoreductase</keyword>
<evidence type="ECO:0000313" key="5">
    <source>
        <dbReference type="Proteomes" id="UP000001745"/>
    </source>
</evidence>
<dbReference type="PANTHER" id="PTHR10366:SF562">
    <property type="entry name" value="ALDEHYDE REDUCTASE II (AFU_ORTHOLOGUE AFUA_1G11360)"/>
    <property type="match status" value="1"/>
</dbReference>
<dbReference type="AlphaFoldDB" id="B8M051"/>
<dbReference type="HOGENOM" id="CLU_007383_9_2_1"/>
<dbReference type="VEuPathDB" id="FungiDB:TSTA_083800"/>
<dbReference type="InterPro" id="IPR001509">
    <property type="entry name" value="Epimerase_deHydtase"/>
</dbReference>
<dbReference type="GeneID" id="8101473"/>
<dbReference type="OrthoDB" id="4223976at2759"/>
<dbReference type="InterPro" id="IPR050425">
    <property type="entry name" value="NAD(P)_dehydrat-like"/>
</dbReference>
<feature type="domain" description="NAD-dependent epimerase/dehydratase" evidence="3">
    <location>
        <begin position="16"/>
        <end position="230"/>
    </location>
</feature>
<dbReference type="Gene3D" id="3.40.50.720">
    <property type="entry name" value="NAD(P)-binding Rossmann-like Domain"/>
    <property type="match status" value="1"/>
</dbReference>
<dbReference type="InParanoid" id="B8M051"/>
<dbReference type="STRING" id="441959.B8M051"/>
<evidence type="ECO:0000256" key="2">
    <source>
        <dbReference type="ARBA" id="ARBA00023445"/>
    </source>
</evidence>